<dbReference type="GO" id="GO:0003676">
    <property type="term" value="F:nucleic acid binding"/>
    <property type="evidence" value="ECO:0007669"/>
    <property type="project" value="InterPro"/>
</dbReference>
<proteinExistence type="predicted"/>
<feature type="domain" description="Helicase ATP-binding" evidence="3">
    <location>
        <begin position="81"/>
        <end position="221"/>
    </location>
</feature>
<dbReference type="EMBL" id="AZBU02000003">
    <property type="protein sequence ID" value="TKR89672.1"/>
    <property type="molecule type" value="Genomic_DNA"/>
</dbReference>
<keyword evidence="2" id="KW-0547">Nucleotide-binding</keyword>
<dbReference type="GO" id="GO:0004386">
    <property type="term" value="F:helicase activity"/>
    <property type="evidence" value="ECO:0007669"/>
    <property type="project" value="UniProtKB-KW"/>
</dbReference>
<dbReference type="Pfam" id="PF00270">
    <property type="entry name" value="DEAD"/>
    <property type="match status" value="1"/>
</dbReference>
<keyword evidence="2" id="KW-0067">ATP-binding</keyword>
<dbReference type="Proteomes" id="UP000298663">
    <property type="component" value="Unassembled WGS sequence"/>
</dbReference>
<sequence>MFRLSQRCASLLRSFGNRVSFANFCSTSSNPPPLKNEATAKPQDAPKPASYSRKLAIQECKKHPRPVFEFKRSMLPEMREALEANNRQPGEGPILLMLLSSPEATQLIGEVIQAFCDESNLSLASISDQASLEKDLQDGVDIVIGTPGFLLDSMKKNAVLRSCSYLVFDGVDKMIENAFEYEIREIAAKVSTSGRTLMFSEQWSQEARTLAADLQKAATAKIEAEVQNS</sequence>
<dbReference type="OrthoDB" id="409977at2759"/>
<keyword evidence="1" id="KW-0378">Hydrolase</keyword>
<dbReference type="SUPFAM" id="SSF52540">
    <property type="entry name" value="P-loop containing nucleoside triphosphate hydrolases"/>
    <property type="match status" value="1"/>
</dbReference>
<dbReference type="GO" id="GO:0005524">
    <property type="term" value="F:ATP binding"/>
    <property type="evidence" value="ECO:0007669"/>
    <property type="project" value="InterPro"/>
</dbReference>
<evidence type="ECO:0000313" key="4">
    <source>
        <dbReference type="EMBL" id="TKR89672.1"/>
    </source>
</evidence>
<name>A0A4U5P177_STECR</name>
<evidence type="ECO:0000256" key="1">
    <source>
        <dbReference type="ARBA" id="ARBA00022801"/>
    </source>
</evidence>
<evidence type="ECO:0000259" key="3">
    <source>
        <dbReference type="PROSITE" id="PS51192"/>
    </source>
</evidence>
<dbReference type="AlphaFoldDB" id="A0A4U5P177"/>
<organism evidence="4 5">
    <name type="scientific">Steinernema carpocapsae</name>
    <name type="common">Entomopathogenic nematode</name>
    <dbReference type="NCBI Taxonomy" id="34508"/>
    <lineage>
        <taxon>Eukaryota</taxon>
        <taxon>Metazoa</taxon>
        <taxon>Ecdysozoa</taxon>
        <taxon>Nematoda</taxon>
        <taxon>Chromadorea</taxon>
        <taxon>Rhabditida</taxon>
        <taxon>Tylenchina</taxon>
        <taxon>Panagrolaimomorpha</taxon>
        <taxon>Strongyloidoidea</taxon>
        <taxon>Steinernematidae</taxon>
        <taxon>Steinernema</taxon>
    </lineage>
</organism>
<reference evidence="4 5" key="1">
    <citation type="journal article" date="2015" name="Genome Biol.">
        <title>Comparative genomics of Steinernema reveals deeply conserved gene regulatory networks.</title>
        <authorList>
            <person name="Dillman A.R."/>
            <person name="Macchietto M."/>
            <person name="Porter C.F."/>
            <person name="Rogers A."/>
            <person name="Williams B."/>
            <person name="Antoshechkin I."/>
            <person name="Lee M.M."/>
            <person name="Goodwin Z."/>
            <person name="Lu X."/>
            <person name="Lewis E.E."/>
            <person name="Goodrich-Blair H."/>
            <person name="Stock S.P."/>
            <person name="Adams B.J."/>
            <person name="Sternberg P.W."/>
            <person name="Mortazavi A."/>
        </authorList>
    </citation>
    <scope>NUCLEOTIDE SEQUENCE [LARGE SCALE GENOMIC DNA]</scope>
    <source>
        <strain evidence="4 5">ALL</strain>
    </source>
</reference>
<dbReference type="STRING" id="34508.A0A4U5P177"/>
<comment type="caution">
    <text evidence="4">The sequence shown here is derived from an EMBL/GenBank/DDBJ whole genome shotgun (WGS) entry which is preliminary data.</text>
</comment>
<keyword evidence="5" id="KW-1185">Reference proteome</keyword>
<reference evidence="4 5" key="2">
    <citation type="journal article" date="2019" name="G3 (Bethesda)">
        <title>Hybrid Assembly of the Genome of the Entomopathogenic Nematode Steinernema carpocapsae Identifies the X-Chromosome.</title>
        <authorList>
            <person name="Serra L."/>
            <person name="Macchietto M."/>
            <person name="Macias-Munoz A."/>
            <person name="McGill C.J."/>
            <person name="Rodriguez I.M."/>
            <person name="Rodriguez B."/>
            <person name="Murad R."/>
            <person name="Mortazavi A."/>
        </authorList>
    </citation>
    <scope>NUCLEOTIDE SEQUENCE [LARGE SCALE GENOMIC DNA]</scope>
    <source>
        <strain evidence="4 5">ALL</strain>
    </source>
</reference>
<dbReference type="PANTHER" id="PTHR47958">
    <property type="entry name" value="ATP-DEPENDENT RNA HELICASE DBP3"/>
    <property type="match status" value="1"/>
</dbReference>
<gene>
    <name evidence="4" type="ORF">L596_013738</name>
</gene>
<evidence type="ECO:0000313" key="5">
    <source>
        <dbReference type="Proteomes" id="UP000298663"/>
    </source>
</evidence>
<dbReference type="GO" id="GO:0016787">
    <property type="term" value="F:hydrolase activity"/>
    <property type="evidence" value="ECO:0007669"/>
    <property type="project" value="UniProtKB-KW"/>
</dbReference>
<dbReference type="InterPro" id="IPR014001">
    <property type="entry name" value="Helicase_ATP-bd"/>
</dbReference>
<evidence type="ECO:0000256" key="2">
    <source>
        <dbReference type="ARBA" id="ARBA00022806"/>
    </source>
</evidence>
<dbReference type="PROSITE" id="PS51192">
    <property type="entry name" value="HELICASE_ATP_BIND_1"/>
    <property type="match status" value="1"/>
</dbReference>
<accession>A0A4U5P177</accession>
<dbReference type="InterPro" id="IPR011545">
    <property type="entry name" value="DEAD/DEAH_box_helicase_dom"/>
</dbReference>
<dbReference type="Gene3D" id="3.40.50.300">
    <property type="entry name" value="P-loop containing nucleotide triphosphate hydrolases"/>
    <property type="match status" value="1"/>
</dbReference>
<protein>
    <recommendedName>
        <fullName evidence="3">Helicase ATP-binding domain-containing protein</fullName>
    </recommendedName>
</protein>
<dbReference type="InterPro" id="IPR027417">
    <property type="entry name" value="P-loop_NTPase"/>
</dbReference>
<keyword evidence="2" id="KW-0347">Helicase</keyword>